<dbReference type="Proteomes" id="UP000663419">
    <property type="component" value="Chromosome 2"/>
</dbReference>
<evidence type="ECO:0000313" key="2">
    <source>
        <dbReference type="Proteomes" id="UP000663419"/>
    </source>
</evidence>
<name>A0A8A1LD68_AJEC8</name>
<protein>
    <submittedName>
        <fullName evidence="1">Uncharacterized protein</fullName>
    </submittedName>
</protein>
<proteinExistence type="predicted"/>
<dbReference type="AlphaFoldDB" id="A0A8A1LD68"/>
<sequence length="75" mass="8501">MHRAILNVRKYSASLNLISKFNSFVAKKKKKEEKKSPSFTGWHLKLNRNSYFLLASPPAPVETRHLDLAATTVCA</sequence>
<reference evidence="1" key="1">
    <citation type="submission" date="2021-01" db="EMBL/GenBank/DDBJ databases">
        <title>Chromosome-level genome assembly of a human fungal pathogen reveals clustering of transcriptionally co-regulated genes.</title>
        <authorList>
            <person name="Voorhies M."/>
            <person name="Cohen S."/>
            <person name="Shea T.P."/>
            <person name="Petrus S."/>
            <person name="Munoz J.F."/>
            <person name="Poplawski S."/>
            <person name="Goldman W.E."/>
            <person name="Michael T."/>
            <person name="Cuomo C.A."/>
            <person name="Sil A."/>
            <person name="Beyhan S."/>
        </authorList>
    </citation>
    <scope>NUCLEOTIDE SEQUENCE</scope>
    <source>
        <strain evidence="1">H88</strain>
    </source>
</reference>
<accession>A0A8A1LD68</accession>
<evidence type="ECO:0000313" key="1">
    <source>
        <dbReference type="EMBL" id="QSS51731.1"/>
    </source>
</evidence>
<dbReference type="VEuPathDB" id="FungiDB:I7I53_07129"/>
<gene>
    <name evidence="1" type="ORF">I7I53_07129</name>
</gene>
<dbReference type="EMBL" id="CP069103">
    <property type="protein sequence ID" value="QSS51731.1"/>
    <property type="molecule type" value="Genomic_DNA"/>
</dbReference>
<organism evidence="1 2">
    <name type="scientific">Ajellomyces capsulatus (strain H88)</name>
    <name type="common">Darling's disease fungus</name>
    <name type="synonym">Histoplasma capsulatum</name>
    <dbReference type="NCBI Taxonomy" id="544711"/>
    <lineage>
        <taxon>Eukaryota</taxon>
        <taxon>Fungi</taxon>
        <taxon>Dikarya</taxon>
        <taxon>Ascomycota</taxon>
        <taxon>Pezizomycotina</taxon>
        <taxon>Eurotiomycetes</taxon>
        <taxon>Eurotiomycetidae</taxon>
        <taxon>Onygenales</taxon>
        <taxon>Ajellomycetaceae</taxon>
        <taxon>Histoplasma</taxon>
    </lineage>
</organism>